<dbReference type="EMBL" id="ML734554">
    <property type="protein sequence ID" value="KAB8252480.1"/>
    <property type="molecule type" value="Genomic_DNA"/>
</dbReference>
<dbReference type="AlphaFoldDB" id="A0A5N6HGP1"/>
<evidence type="ECO:0000313" key="1">
    <source>
        <dbReference type="EMBL" id="KAB8252480.1"/>
    </source>
</evidence>
<proteinExistence type="predicted"/>
<accession>A0A5N6HGP1</accession>
<sequence length="64" mass="7310">MLRMIEDSSAEMIPLKWVAVFVVVAIFATTRHAQSFRNRSGDALMCRKTIPMLVPQDIAQWSML</sequence>
<name>A0A5N6HGP1_ASPFL</name>
<protein>
    <submittedName>
        <fullName evidence="1">Uncharacterized protein</fullName>
    </submittedName>
</protein>
<dbReference type="VEuPathDB" id="FungiDB:AFLA_013839"/>
<organism evidence="1">
    <name type="scientific">Aspergillus flavus</name>
    <dbReference type="NCBI Taxonomy" id="5059"/>
    <lineage>
        <taxon>Eukaryota</taxon>
        <taxon>Fungi</taxon>
        <taxon>Dikarya</taxon>
        <taxon>Ascomycota</taxon>
        <taxon>Pezizomycotina</taxon>
        <taxon>Eurotiomycetes</taxon>
        <taxon>Eurotiomycetidae</taxon>
        <taxon>Eurotiales</taxon>
        <taxon>Aspergillaceae</taxon>
        <taxon>Aspergillus</taxon>
        <taxon>Aspergillus subgen. Circumdati</taxon>
    </lineage>
</organism>
<dbReference type="Proteomes" id="UP000325434">
    <property type="component" value="Unassembled WGS sequence"/>
</dbReference>
<feature type="non-terminal residue" evidence="1">
    <location>
        <position position="64"/>
    </location>
</feature>
<gene>
    <name evidence="1" type="ORF">BDV35DRAFT_335295</name>
</gene>
<reference evidence="1" key="1">
    <citation type="submission" date="2019-04" db="EMBL/GenBank/DDBJ databases">
        <title>Friends and foes A comparative genomics study of 23 Aspergillus species from section Flavi.</title>
        <authorList>
            <consortium name="DOE Joint Genome Institute"/>
            <person name="Kjaerbolling I."/>
            <person name="Vesth T."/>
            <person name="Frisvad J.C."/>
            <person name="Nybo J.L."/>
            <person name="Theobald S."/>
            <person name="Kildgaard S."/>
            <person name="Isbrandt T."/>
            <person name="Kuo A."/>
            <person name="Sato A."/>
            <person name="Lyhne E.K."/>
            <person name="Kogle M.E."/>
            <person name="Wiebenga A."/>
            <person name="Kun R.S."/>
            <person name="Lubbers R.J."/>
            <person name="Makela M.R."/>
            <person name="Barry K."/>
            <person name="Chovatia M."/>
            <person name="Clum A."/>
            <person name="Daum C."/>
            <person name="Haridas S."/>
            <person name="He G."/>
            <person name="LaButti K."/>
            <person name="Lipzen A."/>
            <person name="Mondo S."/>
            <person name="Riley R."/>
            <person name="Salamov A."/>
            <person name="Simmons B.A."/>
            <person name="Magnuson J.K."/>
            <person name="Henrissat B."/>
            <person name="Mortensen U.H."/>
            <person name="Larsen T.O."/>
            <person name="Devries R.P."/>
            <person name="Grigoriev I.V."/>
            <person name="Machida M."/>
            <person name="Baker S.E."/>
            <person name="Andersen M.R."/>
        </authorList>
    </citation>
    <scope>NUCLEOTIDE SEQUENCE [LARGE SCALE GENOMIC DNA]</scope>
    <source>
        <strain evidence="1">CBS 121.62</strain>
    </source>
</reference>